<accession>A0ACA9RRX3</accession>
<organism evidence="1 2">
    <name type="scientific">Racocetra persica</name>
    <dbReference type="NCBI Taxonomy" id="160502"/>
    <lineage>
        <taxon>Eukaryota</taxon>
        <taxon>Fungi</taxon>
        <taxon>Fungi incertae sedis</taxon>
        <taxon>Mucoromycota</taxon>
        <taxon>Glomeromycotina</taxon>
        <taxon>Glomeromycetes</taxon>
        <taxon>Diversisporales</taxon>
        <taxon>Gigasporaceae</taxon>
        <taxon>Racocetra</taxon>
    </lineage>
</organism>
<feature type="non-terminal residue" evidence="1">
    <location>
        <position position="1"/>
    </location>
</feature>
<gene>
    <name evidence="1" type="ORF">RPERSI_LOCUS22042</name>
</gene>
<dbReference type="Proteomes" id="UP000789920">
    <property type="component" value="Unassembled WGS sequence"/>
</dbReference>
<protein>
    <submittedName>
        <fullName evidence="1">13311_t:CDS:1</fullName>
    </submittedName>
</protein>
<name>A0ACA9RRX3_9GLOM</name>
<proteinExistence type="predicted"/>
<sequence length="272" mass="32577">DNFYPNRQQLTIMPRESKVRNFLRSDGLNSERATIEFLSNHVKYLERKARKKFKDSKLEKDAILNRIEILNKEIENLRKEKDILTVSLRIVKDIMKQFKDPKTEELLRHIQVEMKKSLRNAQSPKPESSSEVLEIFDVDMQEVETKKTWNNILDNTDVLLAIMSYLSPKDLFYFMQVQKYLYYLLKSNDDDSQSIWRVSRQLYFHQNFKCPIQLSEQDYFENKDMSTIRLELVNDQYFPSELLPAIYSVDIEQLQGRYMDFTIRDHHAASHM</sequence>
<evidence type="ECO:0000313" key="2">
    <source>
        <dbReference type="Proteomes" id="UP000789920"/>
    </source>
</evidence>
<evidence type="ECO:0000313" key="1">
    <source>
        <dbReference type="EMBL" id="CAG8805874.1"/>
    </source>
</evidence>
<comment type="caution">
    <text evidence="1">The sequence shown here is derived from an EMBL/GenBank/DDBJ whole genome shotgun (WGS) entry which is preliminary data.</text>
</comment>
<feature type="non-terminal residue" evidence="1">
    <location>
        <position position="272"/>
    </location>
</feature>
<reference evidence="1" key="1">
    <citation type="submission" date="2021-06" db="EMBL/GenBank/DDBJ databases">
        <authorList>
            <person name="Kallberg Y."/>
            <person name="Tangrot J."/>
            <person name="Rosling A."/>
        </authorList>
    </citation>
    <scope>NUCLEOTIDE SEQUENCE</scope>
    <source>
        <strain evidence="1">MA461A</strain>
    </source>
</reference>
<dbReference type="EMBL" id="CAJVQC010065823">
    <property type="protein sequence ID" value="CAG8805874.1"/>
    <property type="molecule type" value="Genomic_DNA"/>
</dbReference>
<keyword evidence="2" id="KW-1185">Reference proteome</keyword>